<name>A0A9P8VNM1_9PEZI</name>
<keyword evidence="3" id="KW-1185">Reference proteome</keyword>
<evidence type="ECO:0000313" key="3">
    <source>
        <dbReference type="Proteomes" id="UP000770015"/>
    </source>
</evidence>
<dbReference type="Proteomes" id="UP000770015">
    <property type="component" value="Unassembled WGS sequence"/>
</dbReference>
<dbReference type="AlphaFoldDB" id="A0A9P8VNM1"/>
<organism evidence="2 3">
    <name type="scientific">Plectosphaerella plurivora</name>
    <dbReference type="NCBI Taxonomy" id="936078"/>
    <lineage>
        <taxon>Eukaryota</taxon>
        <taxon>Fungi</taxon>
        <taxon>Dikarya</taxon>
        <taxon>Ascomycota</taxon>
        <taxon>Pezizomycotina</taxon>
        <taxon>Sordariomycetes</taxon>
        <taxon>Hypocreomycetidae</taxon>
        <taxon>Glomerellales</taxon>
        <taxon>Plectosphaerellaceae</taxon>
        <taxon>Plectosphaerella</taxon>
    </lineage>
</organism>
<dbReference type="EMBL" id="JAGSXJ010000001">
    <property type="protein sequence ID" value="KAH6696891.1"/>
    <property type="molecule type" value="Genomic_DNA"/>
</dbReference>
<keyword evidence="1" id="KW-0812">Transmembrane</keyword>
<accession>A0A9P8VNM1</accession>
<evidence type="ECO:0000313" key="2">
    <source>
        <dbReference type="EMBL" id="KAH6696891.1"/>
    </source>
</evidence>
<keyword evidence="1" id="KW-0472">Membrane</keyword>
<feature type="transmembrane region" description="Helical" evidence="1">
    <location>
        <begin position="29"/>
        <end position="50"/>
    </location>
</feature>
<gene>
    <name evidence="2" type="ORF">F5X68DRAFT_196264</name>
</gene>
<proteinExistence type="predicted"/>
<sequence>MRTIPRAFSLLAALSRVIAGVVVRRYLAMVPGVVAGVMEIAYASIVLTMAKIKRAGRVPMDLAMAADKRTGCTSAVAWCGNLREE</sequence>
<evidence type="ECO:0000256" key="1">
    <source>
        <dbReference type="SAM" id="Phobius"/>
    </source>
</evidence>
<protein>
    <submittedName>
        <fullName evidence="2">Uncharacterized protein</fullName>
    </submittedName>
</protein>
<comment type="caution">
    <text evidence="2">The sequence shown here is derived from an EMBL/GenBank/DDBJ whole genome shotgun (WGS) entry which is preliminary data.</text>
</comment>
<reference evidence="2" key="1">
    <citation type="journal article" date="2021" name="Nat. Commun.">
        <title>Genetic determinants of endophytism in the Arabidopsis root mycobiome.</title>
        <authorList>
            <person name="Mesny F."/>
            <person name="Miyauchi S."/>
            <person name="Thiergart T."/>
            <person name="Pickel B."/>
            <person name="Atanasova L."/>
            <person name="Karlsson M."/>
            <person name="Huettel B."/>
            <person name="Barry K.W."/>
            <person name="Haridas S."/>
            <person name="Chen C."/>
            <person name="Bauer D."/>
            <person name="Andreopoulos W."/>
            <person name="Pangilinan J."/>
            <person name="LaButti K."/>
            <person name="Riley R."/>
            <person name="Lipzen A."/>
            <person name="Clum A."/>
            <person name="Drula E."/>
            <person name="Henrissat B."/>
            <person name="Kohler A."/>
            <person name="Grigoriev I.V."/>
            <person name="Martin F.M."/>
            <person name="Hacquard S."/>
        </authorList>
    </citation>
    <scope>NUCLEOTIDE SEQUENCE</scope>
    <source>
        <strain evidence="2">MPI-SDFR-AT-0117</strain>
    </source>
</reference>
<keyword evidence="1" id="KW-1133">Transmembrane helix</keyword>